<dbReference type="PANTHER" id="PTHR45744:SF2">
    <property type="entry name" value="TYROSINE AMINOTRANSFERASE"/>
    <property type="match status" value="1"/>
</dbReference>
<dbReference type="InterPro" id="IPR004838">
    <property type="entry name" value="NHTrfase_class1_PyrdxlP-BS"/>
</dbReference>
<dbReference type="GO" id="GO:0006572">
    <property type="term" value="P:L-tyrosine catabolic process"/>
    <property type="evidence" value="ECO:0007669"/>
    <property type="project" value="TreeGrafter"/>
</dbReference>
<dbReference type="PANTHER" id="PTHR45744">
    <property type="entry name" value="TYROSINE AMINOTRANSFERASE"/>
    <property type="match status" value="1"/>
</dbReference>
<proteinExistence type="inferred from homology"/>
<evidence type="ECO:0000313" key="4">
    <source>
        <dbReference type="EMBL" id="KOF86305.1"/>
    </source>
</evidence>
<dbReference type="AlphaFoldDB" id="A0A0L8HC14"/>
<dbReference type="SUPFAM" id="SSF53383">
    <property type="entry name" value="PLP-dependent transferases"/>
    <property type="match status" value="1"/>
</dbReference>
<dbReference type="GO" id="GO:0030170">
    <property type="term" value="F:pyridoxal phosphate binding"/>
    <property type="evidence" value="ECO:0007669"/>
    <property type="project" value="InterPro"/>
</dbReference>
<dbReference type="Gene3D" id="3.90.1150.10">
    <property type="entry name" value="Aspartate Aminotransferase, domain 1"/>
    <property type="match status" value="1"/>
</dbReference>
<protein>
    <recommendedName>
        <fullName evidence="3">Aminotransferase class I/classII large domain-containing protein</fullName>
    </recommendedName>
</protein>
<dbReference type="OrthoDB" id="7042322at2759"/>
<sequence length="137" mass="15313">MTIKVFFFPQVFHDQTFHSVASLSTDVPVLTCSGIAKRFLVPGWRMGWIVINDRGGVFEKEIRGGLLNLSQKILGPCTLVQGALPNILKNTEKSFFDSIITIVEENAKFCYESFLRIPGLKPVMPQGALYMMVSSKL</sequence>
<dbReference type="InterPro" id="IPR015424">
    <property type="entry name" value="PyrdxlP-dep_Trfase"/>
</dbReference>
<dbReference type="InterPro" id="IPR015421">
    <property type="entry name" value="PyrdxlP-dep_Trfase_major"/>
</dbReference>
<dbReference type="GO" id="GO:0006559">
    <property type="term" value="P:L-phenylalanine catabolic process"/>
    <property type="evidence" value="ECO:0007669"/>
    <property type="project" value="TreeGrafter"/>
</dbReference>
<dbReference type="InterPro" id="IPR004839">
    <property type="entry name" value="Aminotransferase_I/II_large"/>
</dbReference>
<gene>
    <name evidence="4" type="ORF">OCBIM_22018929mg</name>
</gene>
<dbReference type="PROSITE" id="PS00105">
    <property type="entry name" value="AA_TRANSFER_CLASS_1"/>
    <property type="match status" value="1"/>
</dbReference>
<evidence type="ECO:0000256" key="1">
    <source>
        <dbReference type="ARBA" id="ARBA00007441"/>
    </source>
</evidence>
<reference evidence="4" key="1">
    <citation type="submission" date="2015-07" db="EMBL/GenBank/DDBJ databases">
        <title>MeaNS - Measles Nucleotide Surveillance Program.</title>
        <authorList>
            <person name="Tran T."/>
            <person name="Druce J."/>
        </authorList>
    </citation>
    <scope>NUCLEOTIDE SEQUENCE</scope>
    <source>
        <strain evidence="4">UCB-OBI-ISO-001</strain>
        <tissue evidence="4">Gonad</tissue>
    </source>
</reference>
<keyword evidence="2" id="KW-0663">Pyridoxal phosphate</keyword>
<dbReference type="GO" id="GO:0004838">
    <property type="term" value="F:L-tyrosine-2-oxoglutarate transaminase activity"/>
    <property type="evidence" value="ECO:0007669"/>
    <property type="project" value="TreeGrafter"/>
</dbReference>
<organism evidence="4">
    <name type="scientific">Octopus bimaculoides</name>
    <name type="common">California two-spotted octopus</name>
    <dbReference type="NCBI Taxonomy" id="37653"/>
    <lineage>
        <taxon>Eukaryota</taxon>
        <taxon>Metazoa</taxon>
        <taxon>Spiralia</taxon>
        <taxon>Lophotrochozoa</taxon>
        <taxon>Mollusca</taxon>
        <taxon>Cephalopoda</taxon>
        <taxon>Coleoidea</taxon>
        <taxon>Octopodiformes</taxon>
        <taxon>Octopoda</taxon>
        <taxon>Incirrata</taxon>
        <taxon>Octopodidae</taxon>
        <taxon>Octopus</taxon>
    </lineage>
</organism>
<evidence type="ECO:0000256" key="2">
    <source>
        <dbReference type="ARBA" id="ARBA00022898"/>
    </source>
</evidence>
<dbReference type="InterPro" id="IPR015422">
    <property type="entry name" value="PyrdxlP-dep_Trfase_small"/>
</dbReference>
<dbReference type="EMBL" id="KQ418698">
    <property type="protein sequence ID" value="KOF86305.1"/>
    <property type="molecule type" value="Genomic_DNA"/>
</dbReference>
<dbReference type="STRING" id="37653.A0A0L8HC14"/>
<accession>A0A0L8HC14</accession>
<feature type="domain" description="Aminotransferase class I/classII large" evidence="3">
    <location>
        <begin position="12"/>
        <end position="133"/>
    </location>
</feature>
<evidence type="ECO:0000259" key="3">
    <source>
        <dbReference type="Pfam" id="PF00155"/>
    </source>
</evidence>
<comment type="similarity">
    <text evidence="1">Belongs to the class-I pyridoxal-phosphate-dependent aminotransferase family.</text>
</comment>
<dbReference type="Pfam" id="PF00155">
    <property type="entry name" value="Aminotran_1_2"/>
    <property type="match status" value="1"/>
</dbReference>
<dbReference type="Gene3D" id="3.40.640.10">
    <property type="entry name" value="Type I PLP-dependent aspartate aminotransferase-like (Major domain)"/>
    <property type="match status" value="1"/>
</dbReference>
<name>A0A0L8HC14_OCTBM</name>